<keyword evidence="2" id="KW-1185">Reference proteome</keyword>
<protein>
    <recommendedName>
        <fullName evidence="3">Reverse transcriptase</fullName>
    </recommendedName>
</protein>
<dbReference type="EMBL" id="JANJYI010000009">
    <property type="protein sequence ID" value="KAK2637401.1"/>
    <property type="molecule type" value="Genomic_DNA"/>
</dbReference>
<gene>
    <name evidence="1" type="ORF">Ddye_032193</name>
</gene>
<dbReference type="AlphaFoldDB" id="A0AAD9TKE2"/>
<dbReference type="PANTHER" id="PTHR33116">
    <property type="entry name" value="REVERSE TRANSCRIPTASE ZINC-BINDING DOMAIN-CONTAINING PROTEIN-RELATED-RELATED"/>
    <property type="match status" value="1"/>
</dbReference>
<evidence type="ECO:0000313" key="1">
    <source>
        <dbReference type="EMBL" id="KAK2637401.1"/>
    </source>
</evidence>
<organism evidence="1 2">
    <name type="scientific">Dipteronia dyeriana</name>
    <dbReference type="NCBI Taxonomy" id="168575"/>
    <lineage>
        <taxon>Eukaryota</taxon>
        <taxon>Viridiplantae</taxon>
        <taxon>Streptophyta</taxon>
        <taxon>Embryophyta</taxon>
        <taxon>Tracheophyta</taxon>
        <taxon>Spermatophyta</taxon>
        <taxon>Magnoliopsida</taxon>
        <taxon>eudicotyledons</taxon>
        <taxon>Gunneridae</taxon>
        <taxon>Pentapetalae</taxon>
        <taxon>rosids</taxon>
        <taxon>malvids</taxon>
        <taxon>Sapindales</taxon>
        <taxon>Sapindaceae</taxon>
        <taxon>Hippocastanoideae</taxon>
        <taxon>Acereae</taxon>
        <taxon>Dipteronia</taxon>
    </lineage>
</organism>
<proteinExistence type="predicted"/>
<reference evidence="1" key="1">
    <citation type="journal article" date="2023" name="Plant J.">
        <title>Genome sequences and population genomics provide insights into the demographic history, inbreeding, and mutation load of two 'living fossil' tree species of Dipteronia.</title>
        <authorList>
            <person name="Feng Y."/>
            <person name="Comes H.P."/>
            <person name="Chen J."/>
            <person name="Zhu S."/>
            <person name="Lu R."/>
            <person name="Zhang X."/>
            <person name="Li P."/>
            <person name="Qiu J."/>
            <person name="Olsen K.M."/>
            <person name="Qiu Y."/>
        </authorList>
    </citation>
    <scope>NUCLEOTIDE SEQUENCE</scope>
    <source>
        <strain evidence="1">KIB01</strain>
    </source>
</reference>
<accession>A0AAD9TKE2</accession>
<evidence type="ECO:0008006" key="3">
    <source>
        <dbReference type="Google" id="ProtNLM"/>
    </source>
</evidence>
<comment type="caution">
    <text evidence="1">The sequence shown here is derived from an EMBL/GenBank/DDBJ whole genome shotgun (WGS) entry which is preliminary data.</text>
</comment>
<dbReference type="Proteomes" id="UP001280121">
    <property type="component" value="Unassembled WGS sequence"/>
</dbReference>
<evidence type="ECO:0000313" key="2">
    <source>
        <dbReference type="Proteomes" id="UP001280121"/>
    </source>
</evidence>
<dbReference type="PANTHER" id="PTHR33116:SF75">
    <property type="entry name" value="RIBONUCLEASE H PROTEIN"/>
    <property type="match status" value="1"/>
</dbReference>
<name>A0AAD9TKE2_9ROSI</name>
<sequence length="273" mass="31338">MKVVDLPMQGLPLGGNSRRESFWNPVVSKVEQRLAPWKGAFISKGGRLVLIKAMLSSLPSYFMTVFPMPTMVARKLEKIQRSFFWNEGFWGLGVGRMRDKSLSLLAKWLWRFGREEDSLWKMMLCAKYKLDPNLLLWDCDKFKSGSIFVKNINRLFFDEQRDVNIVKNGFSVVIGGGDKGLCPPKVEVFVWQLLKGRVLVREVLLKFGATARYGKFAWVGGVLVSVFHLRLRIRCWLGMRCALPDLGKEYGAYYSLQQCGVYGKAKMRQFLKA</sequence>